<name>K1Q3B6_MAGGI</name>
<dbReference type="HOGENOM" id="CLU_1697216_0_0_1"/>
<gene>
    <name evidence="1" type="ORF">CGI_10019762</name>
</gene>
<organism evidence="1">
    <name type="scientific">Magallana gigas</name>
    <name type="common">Pacific oyster</name>
    <name type="synonym">Crassostrea gigas</name>
    <dbReference type="NCBI Taxonomy" id="29159"/>
    <lineage>
        <taxon>Eukaryota</taxon>
        <taxon>Metazoa</taxon>
        <taxon>Spiralia</taxon>
        <taxon>Lophotrochozoa</taxon>
        <taxon>Mollusca</taxon>
        <taxon>Bivalvia</taxon>
        <taxon>Autobranchia</taxon>
        <taxon>Pteriomorphia</taxon>
        <taxon>Ostreida</taxon>
        <taxon>Ostreoidea</taxon>
        <taxon>Ostreidae</taxon>
        <taxon>Magallana</taxon>
    </lineage>
</organism>
<dbReference type="InParanoid" id="K1Q3B6"/>
<evidence type="ECO:0000313" key="1">
    <source>
        <dbReference type="EMBL" id="EKC30962.1"/>
    </source>
</evidence>
<protein>
    <submittedName>
        <fullName evidence="1">Uncharacterized protein</fullName>
    </submittedName>
</protein>
<dbReference type="AlphaFoldDB" id="K1Q3B6"/>
<dbReference type="EMBL" id="JH818703">
    <property type="protein sequence ID" value="EKC30962.1"/>
    <property type="molecule type" value="Genomic_DNA"/>
</dbReference>
<proteinExistence type="predicted"/>
<reference evidence="1" key="1">
    <citation type="journal article" date="2012" name="Nature">
        <title>The oyster genome reveals stress adaptation and complexity of shell formation.</title>
        <authorList>
            <person name="Zhang G."/>
            <person name="Fang X."/>
            <person name="Guo X."/>
            <person name="Li L."/>
            <person name="Luo R."/>
            <person name="Xu F."/>
            <person name="Yang P."/>
            <person name="Zhang L."/>
            <person name="Wang X."/>
            <person name="Qi H."/>
            <person name="Xiong Z."/>
            <person name="Que H."/>
            <person name="Xie Y."/>
            <person name="Holland P.W."/>
            <person name="Paps J."/>
            <person name="Zhu Y."/>
            <person name="Wu F."/>
            <person name="Chen Y."/>
            <person name="Wang J."/>
            <person name="Peng C."/>
            <person name="Meng J."/>
            <person name="Yang L."/>
            <person name="Liu J."/>
            <person name="Wen B."/>
            <person name="Zhang N."/>
            <person name="Huang Z."/>
            <person name="Zhu Q."/>
            <person name="Feng Y."/>
            <person name="Mount A."/>
            <person name="Hedgecock D."/>
            <person name="Xu Z."/>
            <person name="Liu Y."/>
            <person name="Domazet-Loso T."/>
            <person name="Du Y."/>
            <person name="Sun X."/>
            <person name="Zhang S."/>
            <person name="Liu B."/>
            <person name="Cheng P."/>
            <person name="Jiang X."/>
            <person name="Li J."/>
            <person name="Fan D."/>
            <person name="Wang W."/>
            <person name="Fu W."/>
            <person name="Wang T."/>
            <person name="Wang B."/>
            <person name="Zhang J."/>
            <person name="Peng Z."/>
            <person name="Li Y."/>
            <person name="Li N."/>
            <person name="Wang J."/>
            <person name="Chen M."/>
            <person name="He Y."/>
            <person name="Tan F."/>
            <person name="Song X."/>
            <person name="Zheng Q."/>
            <person name="Huang R."/>
            <person name="Yang H."/>
            <person name="Du X."/>
            <person name="Chen L."/>
            <person name="Yang M."/>
            <person name="Gaffney P.M."/>
            <person name="Wang S."/>
            <person name="Luo L."/>
            <person name="She Z."/>
            <person name="Ming Y."/>
            <person name="Huang W."/>
            <person name="Zhang S."/>
            <person name="Huang B."/>
            <person name="Zhang Y."/>
            <person name="Qu T."/>
            <person name="Ni P."/>
            <person name="Miao G."/>
            <person name="Wang J."/>
            <person name="Wang Q."/>
            <person name="Steinberg C.E."/>
            <person name="Wang H."/>
            <person name="Li N."/>
            <person name="Qian L."/>
            <person name="Zhang G."/>
            <person name="Li Y."/>
            <person name="Yang H."/>
            <person name="Liu X."/>
            <person name="Wang J."/>
            <person name="Yin Y."/>
            <person name="Wang J."/>
        </authorList>
    </citation>
    <scope>NUCLEOTIDE SEQUENCE [LARGE SCALE GENOMIC DNA]</scope>
    <source>
        <strain evidence="1">05x7-T-G4-1.051#20</strain>
    </source>
</reference>
<sequence length="155" mass="18333">MNQVMVGDKVTDKEVLEKEIQGIVTYVMVGDKNACEARPLVTEWDRTFQNGVTKNAVYPVWIVNSGHQKHHQFPRYRDRHQHISRDITNLTLRFLHQKTATTITPTTSIPHSLKGLIVRNEKDIMVIELCQYLQQRRSPSWFHRYFCVRDFNPIW</sequence>
<accession>K1Q3B6</accession>